<dbReference type="EMBL" id="BDSP01000074">
    <property type="protein sequence ID" value="GAX14012.1"/>
    <property type="molecule type" value="Genomic_DNA"/>
</dbReference>
<organism evidence="1 2">
    <name type="scientific">Fistulifera solaris</name>
    <name type="common">Oleaginous diatom</name>
    <dbReference type="NCBI Taxonomy" id="1519565"/>
    <lineage>
        <taxon>Eukaryota</taxon>
        <taxon>Sar</taxon>
        <taxon>Stramenopiles</taxon>
        <taxon>Ochrophyta</taxon>
        <taxon>Bacillariophyta</taxon>
        <taxon>Bacillariophyceae</taxon>
        <taxon>Bacillariophycidae</taxon>
        <taxon>Naviculales</taxon>
        <taxon>Naviculaceae</taxon>
        <taxon>Fistulifera</taxon>
    </lineage>
</organism>
<evidence type="ECO:0000313" key="1">
    <source>
        <dbReference type="EMBL" id="GAX14012.1"/>
    </source>
</evidence>
<protein>
    <submittedName>
        <fullName evidence="1">Uncharacterized protein</fullName>
    </submittedName>
</protein>
<reference evidence="1 2" key="1">
    <citation type="journal article" date="2015" name="Plant Cell">
        <title>Oil accumulation by the oleaginous diatom Fistulifera solaris as revealed by the genome and transcriptome.</title>
        <authorList>
            <person name="Tanaka T."/>
            <person name="Maeda Y."/>
            <person name="Veluchamy A."/>
            <person name="Tanaka M."/>
            <person name="Abida H."/>
            <person name="Marechal E."/>
            <person name="Bowler C."/>
            <person name="Muto M."/>
            <person name="Sunaga Y."/>
            <person name="Tanaka M."/>
            <person name="Yoshino T."/>
            <person name="Taniguchi T."/>
            <person name="Fukuda Y."/>
            <person name="Nemoto M."/>
            <person name="Matsumoto M."/>
            <person name="Wong P.S."/>
            <person name="Aburatani S."/>
            <person name="Fujibuchi W."/>
        </authorList>
    </citation>
    <scope>NUCLEOTIDE SEQUENCE [LARGE SCALE GENOMIC DNA]</scope>
    <source>
        <strain evidence="1 2">JPCC DA0580</strain>
    </source>
</reference>
<sequence>MTTKRSRISGPVTEFLYDHQMVQTFWTCHRIPVSRTAGPEFLDLSQSSCMTTKWSRISGPVTEFLYDHQMVQKFWTYLGFSRVQKMWAGGL</sequence>
<dbReference type="InParanoid" id="A0A1Z5JJJ3"/>
<dbReference type="AlphaFoldDB" id="A0A1Z5JJJ3"/>
<evidence type="ECO:0000313" key="2">
    <source>
        <dbReference type="Proteomes" id="UP000198406"/>
    </source>
</evidence>
<keyword evidence="2" id="KW-1185">Reference proteome</keyword>
<accession>A0A1Z5JJJ3</accession>
<comment type="caution">
    <text evidence="1">The sequence shown here is derived from an EMBL/GenBank/DDBJ whole genome shotgun (WGS) entry which is preliminary data.</text>
</comment>
<proteinExistence type="predicted"/>
<dbReference type="Proteomes" id="UP000198406">
    <property type="component" value="Unassembled WGS sequence"/>
</dbReference>
<name>A0A1Z5JJJ3_FISSO</name>
<gene>
    <name evidence="1" type="ORF">FisN_5Lu071</name>
</gene>